<dbReference type="RefSeq" id="XP_067519757.1">
    <property type="nucleotide sequence ID" value="XM_067663656.1"/>
</dbReference>
<dbReference type="InParanoid" id="I1C7D1"/>
<proteinExistence type="predicted"/>
<accession>I1C7D1</accession>
<evidence type="ECO:0000313" key="2">
    <source>
        <dbReference type="Proteomes" id="UP000009138"/>
    </source>
</evidence>
<keyword evidence="2" id="KW-1185">Reference proteome</keyword>
<evidence type="ECO:0000313" key="1">
    <source>
        <dbReference type="EMBL" id="EIE84361.1"/>
    </source>
</evidence>
<gene>
    <name evidence="1" type="ORF">RO3G_09071</name>
</gene>
<organism evidence="1 2">
    <name type="scientific">Rhizopus delemar (strain RA 99-880 / ATCC MYA-4621 / FGSC 9543 / NRRL 43880)</name>
    <name type="common">Mucormycosis agent</name>
    <name type="synonym">Rhizopus arrhizus var. delemar</name>
    <dbReference type="NCBI Taxonomy" id="246409"/>
    <lineage>
        <taxon>Eukaryota</taxon>
        <taxon>Fungi</taxon>
        <taxon>Fungi incertae sedis</taxon>
        <taxon>Mucoromycota</taxon>
        <taxon>Mucoromycotina</taxon>
        <taxon>Mucoromycetes</taxon>
        <taxon>Mucorales</taxon>
        <taxon>Mucorineae</taxon>
        <taxon>Rhizopodaceae</taxon>
        <taxon>Rhizopus</taxon>
    </lineage>
</organism>
<dbReference type="EMBL" id="CH476737">
    <property type="protein sequence ID" value="EIE84361.1"/>
    <property type="molecule type" value="Genomic_DNA"/>
</dbReference>
<reference evidence="1 2" key="1">
    <citation type="journal article" date="2009" name="PLoS Genet.">
        <title>Genomic analysis of the basal lineage fungus Rhizopus oryzae reveals a whole-genome duplication.</title>
        <authorList>
            <person name="Ma L.-J."/>
            <person name="Ibrahim A.S."/>
            <person name="Skory C."/>
            <person name="Grabherr M.G."/>
            <person name="Burger G."/>
            <person name="Butler M."/>
            <person name="Elias M."/>
            <person name="Idnurm A."/>
            <person name="Lang B.F."/>
            <person name="Sone T."/>
            <person name="Abe A."/>
            <person name="Calvo S.E."/>
            <person name="Corrochano L.M."/>
            <person name="Engels R."/>
            <person name="Fu J."/>
            <person name="Hansberg W."/>
            <person name="Kim J.-M."/>
            <person name="Kodira C.D."/>
            <person name="Koehrsen M.J."/>
            <person name="Liu B."/>
            <person name="Miranda-Saavedra D."/>
            <person name="O'Leary S."/>
            <person name="Ortiz-Castellanos L."/>
            <person name="Poulter R."/>
            <person name="Rodriguez-Romero J."/>
            <person name="Ruiz-Herrera J."/>
            <person name="Shen Y.-Q."/>
            <person name="Zeng Q."/>
            <person name="Galagan J."/>
            <person name="Birren B.W."/>
            <person name="Cuomo C.A."/>
            <person name="Wickes B.L."/>
        </authorList>
    </citation>
    <scope>NUCLEOTIDE SEQUENCE [LARGE SCALE GENOMIC DNA]</scope>
    <source>
        <strain evidence="2">RA 99-880 / ATCC MYA-4621 / FGSC 9543 / NRRL 43880</strain>
    </source>
</reference>
<dbReference type="Proteomes" id="UP000009138">
    <property type="component" value="Unassembled WGS sequence"/>
</dbReference>
<sequence>MKTFLSVNLQSMHSPVSIIQIKSELSCVVDRT</sequence>
<name>I1C7D1_RHIO9</name>
<dbReference type="GeneID" id="93616037"/>
<dbReference type="VEuPathDB" id="FungiDB:RO3G_09071"/>
<dbReference type="AlphaFoldDB" id="I1C7D1"/>
<protein>
    <submittedName>
        <fullName evidence="1">Uncharacterized protein</fullName>
    </submittedName>
</protein>